<dbReference type="Gene3D" id="4.10.400.10">
    <property type="entry name" value="Low-density Lipoprotein Receptor"/>
    <property type="match status" value="1"/>
</dbReference>
<evidence type="ECO:0000313" key="10">
    <source>
        <dbReference type="EMBL" id="CAJ1065759.1"/>
    </source>
</evidence>
<feature type="domain" description="Peptidase S1" evidence="8">
    <location>
        <begin position="219"/>
        <end position="452"/>
    </location>
</feature>
<dbReference type="InterPro" id="IPR043504">
    <property type="entry name" value="Peptidase_S1_PA_chymotrypsin"/>
</dbReference>
<dbReference type="InterPro" id="IPR036772">
    <property type="entry name" value="SRCR-like_dom_sf"/>
</dbReference>
<dbReference type="InterPro" id="IPR018114">
    <property type="entry name" value="TRYPSIN_HIS"/>
</dbReference>
<evidence type="ECO:0000259" key="8">
    <source>
        <dbReference type="PROSITE" id="PS50240"/>
    </source>
</evidence>
<dbReference type="InterPro" id="IPR009003">
    <property type="entry name" value="Peptidase_S1_PA"/>
</dbReference>
<dbReference type="PANTHER" id="PTHR24252">
    <property type="entry name" value="ACROSIN-RELATED"/>
    <property type="match status" value="1"/>
</dbReference>
<gene>
    <name evidence="10" type="ORF">XNOV1_A005749</name>
</gene>
<feature type="domain" description="SRCR" evidence="9">
    <location>
        <begin position="102"/>
        <end position="208"/>
    </location>
</feature>
<keyword evidence="3" id="KW-0720">Serine protease</keyword>
<accession>A0AAV1FYC7</accession>
<dbReference type="GO" id="GO:0006508">
    <property type="term" value="P:proteolysis"/>
    <property type="evidence" value="ECO:0007669"/>
    <property type="project" value="UniProtKB-KW"/>
</dbReference>
<dbReference type="CDD" id="cd00190">
    <property type="entry name" value="Tryp_SPc"/>
    <property type="match status" value="1"/>
</dbReference>
<dbReference type="PROSITE" id="PS50240">
    <property type="entry name" value="TRYPSIN_DOM"/>
    <property type="match status" value="1"/>
</dbReference>
<dbReference type="CDD" id="cd00112">
    <property type="entry name" value="LDLa"/>
    <property type="match status" value="1"/>
</dbReference>
<dbReference type="Pfam" id="PF15494">
    <property type="entry name" value="SRCR_2"/>
    <property type="match status" value="1"/>
</dbReference>
<keyword evidence="4 5" id="KW-1015">Disulfide bond</keyword>
<dbReference type="EMBL" id="OY660873">
    <property type="protein sequence ID" value="CAJ1065759.1"/>
    <property type="molecule type" value="Genomic_DNA"/>
</dbReference>
<reference evidence="10" key="1">
    <citation type="submission" date="2023-08" db="EMBL/GenBank/DDBJ databases">
        <authorList>
            <person name="Alioto T."/>
            <person name="Alioto T."/>
            <person name="Gomez Garrido J."/>
        </authorList>
    </citation>
    <scope>NUCLEOTIDE SEQUENCE</scope>
</reference>
<dbReference type="InterPro" id="IPR001314">
    <property type="entry name" value="Peptidase_S1A"/>
</dbReference>
<dbReference type="Gene3D" id="2.40.10.10">
    <property type="entry name" value="Trypsin-like serine proteases"/>
    <property type="match status" value="2"/>
</dbReference>
<dbReference type="InterPro" id="IPR036055">
    <property type="entry name" value="LDL_receptor-like_sf"/>
</dbReference>
<dbReference type="FunFam" id="2.40.10.10:FF:000003">
    <property type="entry name" value="Transmembrane serine protease 3"/>
    <property type="match status" value="1"/>
</dbReference>
<dbReference type="PROSITE" id="PS50068">
    <property type="entry name" value="LDLRA_2"/>
    <property type="match status" value="1"/>
</dbReference>
<evidence type="ECO:0000256" key="2">
    <source>
        <dbReference type="ARBA" id="ARBA00022801"/>
    </source>
</evidence>
<dbReference type="SUPFAM" id="SSF57424">
    <property type="entry name" value="LDL receptor-like module"/>
    <property type="match status" value="1"/>
</dbReference>
<dbReference type="SUPFAM" id="SSF50494">
    <property type="entry name" value="Trypsin-like serine proteases"/>
    <property type="match status" value="1"/>
</dbReference>
<evidence type="ECO:0000256" key="4">
    <source>
        <dbReference type="ARBA" id="ARBA00023157"/>
    </source>
</evidence>
<keyword evidence="7" id="KW-0472">Membrane</keyword>
<dbReference type="InterPro" id="IPR001190">
    <property type="entry name" value="SRCR"/>
</dbReference>
<keyword evidence="7 10" id="KW-0812">Transmembrane</keyword>
<dbReference type="PROSITE" id="PS00134">
    <property type="entry name" value="TRYPSIN_HIS"/>
    <property type="match status" value="1"/>
</dbReference>
<keyword evidence="2" id="KW-0378">Hydrolase</keyword>
<dbReference type="Gene3D" id="3.10.250.10">
    <property type="entry name" value="SRCR-like domain"/>
    <property type="match status" value="1"/>
</dbReference>
<protein>
    <submittedName>
        <fullName evidence="10">Transmembrane protease serine 2-like</fullName>
    </submittedName>
</protein>
<dbReference type="SMART" id="SM00202">
    <property type="entry name" value="SR"/>
    <property type="match status" value="1"/>
</dbReference>
<evidence type="ECO:0000256" key="5">
    <source>
        <dbReference type="PROSITE-ProRule" id="PRU00124"/>
    </source>
</evidence>
<evidence type="ECO:0000259" key="9">
    <source>
        <dbReference type="PROSITE" id="PS50287"/>
    </source>
</evidence>
<comment type="caution">
    <text evidence="6">Lacks conserved residue(s) required for the propagation of feature annotation.</text>
</comment>
<feature type="transmembrane region" description="Helical" evidence="7">
    <location>
        <begin position="50"/>
        <end position="76"/>
    </location>
</feature>
<evidence type="ECO:0000256" key="1">
    <source>
        <dbReference type="ARBA" id="ARBA00022670"/>
    </source>
</evidence>
<proteinExistence type="predicted"/>
<keyword evidence="7" id="KW-1133">Transmembrane helix</keyword>
<feature type="disulfide bond" evidence="5">
    <location>
        <begin position="86"/>
        <end position="104"/>
    </location>
</feature>
<dbReference type="SMART" id="SM00020">
    <property type="entry name" value="Tryp_SPc"/>
    <property type="match status" value="1"/>
</dbReference>
<dbReference type="PROSITE" id="PS50287">
    <property type="entry name" value="SRCR_2"/>
    <property type="match status" value="1"/>
</dbReference>
<evidence type="ECO:0000256" key="6">
    <source>
        <dbReference type="PROSITE-ProRule" id="PRU00196"/>
    </source>
</evidence>
<evidence type="ECO:0000313" key="11">
    <source>
        <dbReference type="Proteomes" id="UP001178508"/>
    </source>
</evidence>
<name>A0AAV1FYC7_XYRNO</name>
<dbReference type="GO" id="GO:0016020">
    <property type="term" value="C:membrane"/>
    <property type="evidence" value="ECO:0007669"/>
    <property type="project" value="InterPro"/>
</dbReference>
<evidence type="ECO:0000256" key="3">
    <source>
        <dbReference type="ARBA" id="ARBA00022825"/>
    </source>
</evidence>
<dbReference type="SMART" id="SM00192">
    <property type="entry name" value="LDLa"/>
    <property type="match status" value="1"/>
</dbReference>
<sequence length="457" mass="50172">MLQYLDPGSWKIPPPSSLDVKPQYVHHLEPNPPPEISHSIPQKKDVKQRCVNYTVAAVLSLLLLLLLAAILLGYYYSSPCMHGRRCGSEGCVWESQWCDGVVDCPAGQDEANCVRVFGSSSLLQIYSTRSQTWRTVCSQGWSDIQGGASCLQIGYSRGTYFKSGHKQVDSDNGFAIVKSNFKPDVSLLQQYDLSSTCPNNNAVTLLCTDCGGGINSSRATRGQPASQGSWPWQVSMQVAGSHRCGGAVISPYWIVTAAHCVASVSSPGDWVVYAGVVDSLGTLFNTPHTVSRIIAHEGFNRQTRRSDIALMRLSKPLDQTVSSNAGPVCLPNVGLNFTKDLKGWTAQFSKTMNDSDSLYLTEAQVYLIDTADCNSSMAYNGKISQDMLCAKEVETSSYMCRTDSGGPLVSLKDGVWWLRGGDIWGPKCIEQNAPGVYSDITFYLDWIFHQMRKYQDD</sequence>
<dbReference type="InterPro" id="IPR002172">
    <property type="entry name" value="LDrepeatLR_classA_rpt"/>
</dbReference>
<dbReference type="Pfam" id="PF00089">
    <property type="entry name" value="Trypsin"/>
    <property type="match status" value="1"/>
</dbReference>
<dbReference type="Proteomes" id="UP001178508">
    <property type="component" value="Chromosome 10"/>
</dbReference>
<feature type="disulfide bond" evidence="5">
    <location>
        <begin position="98"/>
        <end position="113"/>
    </location>
</feature>
<dbReference type="PANTHER" id="PTHR24252:SF30">
    <property type="entry name" value="TRANSMEMBRANE SERINE PROTEASE 2"/>
    <property type="match status" value="1"/>
</dbReference>
<evidence type="ECO:0000256" key="7">
    <source>
        <dbReference type="SAM" id="Phobius"/>
    </source>
</evidence>
<dbReference type="SUPFAM" id="SSF56487">
    <property type="entry name" value="SRCR-like"/>
    <property type="match status" value="1"/>
</dbReference>
<organism evidence="10 11">
    <name type="scientific">Xyrichtys novacula</name>
    <name type="common">Pearly razorfish</name>
    <name type="synonym">Hemipteronotus novacula</name>
    <dbReference type="NCBI Taxonomy" id="13765"/>
    <lineage>
        <taxon>Eukaryota</taxon>
        <taxon>Metazoa</taxon>
        <taxon>Chordata</taxon>
        <taxon>Craniata</taxon>
        <taxon>Vertebrata</taxon>
        <taxon>Euteleostomi</taxon>
        <taxon>Actinopterygii</taxon>
        <taxon>Neopterygii</taxon>
        <taxon>Teleostei</taxon>
        <taxon>Neoteleostei</taxon>
        <taxon>Acanthomorphata</taxon>
        <taxon>Eupercaria</taxon>
        <taxon>Labriformes</taxon>
        <taxon>Labridae</taxon>
        <taxon>Xyrichtys</taxon>
    </lineage>
</organism>
<dbReference type="InterPro" id="IPR001254">
    <property type="entry name" value="Trypsin_dom"/>
</dbReference>
<dbReference type="PRINTS" id="PR00722">
    <property type="entry name" value="CHYMOTRYPSIN"/>
</dbReference>
<keyword evidence="11" id="KW-1185">Reference proteome</keyword>
<dbReference type="AlphaFoldDB" id="A0AAV1FYC7"/>
<keyword evidence="1 10" id="KW-0645">Protease</keyword>
<dbReference type="GO" id="GO:0004252">
    <property type="term" value="F:serine-type endopeptidase activity"/>
    <property type="evidence" value="ECO:0007669"/>
    <property type="project" value="InterPro"/>
</dbReference>